<feature type="transmembrane region" description="Helical" evidence="1">
    <location>
        <begin position="6"/>
        <end position="28"/>
    </location>
</feature>
<comment type="caution">
    <text evidence="2">The sequence shown here is derived from an EMBL/GenBank/DDBJ whole genome shotgun (WGS) entry which is preliminary data.</text>
</comment>
<keyword evidence="3" id="KW-1185">Reference proteome</keyword>
<gene>
    <name evidence="2" type="ORF">DES53_10956</name>
</gene>
<reference evidence="2 3" key="1">
    <citation type="submission" date="2018-06" db="EMBL/GenBank/DDBJ databases">
        <title>Genomic Encyclopedia of Type Strains, Phase IV (KMG-IV): sequencing the most valuable type-strain genomes for metagenomic binning, comparative biology and taxonomic classification.</title>
        <authorList>
            <person name="Goeker M."/>
        </authorList>
    </citation>
    <scope>NUCLEOTIDE SEQUENCE [LARGE SCALE GENOMIC DNA]</scope>
    <source>
        <strain evidence="2 3">DSM 25532</strain>
    </source>
</reference>
<name>A0A366HCR8_9BACT</name>
<keyword evidence="1" id="KW-0812">Transmembrane</keyword>
<dbReference type="AlphaFoldDB" id="A0A366HCR8"/>
<dbReference type="OrthoDB" id="200297at2"/>
<evidence type="ECO:0000313" key="2">
    <source>
        <dbReference type="EMBL" id="RBP39629.1"/>
    </source>
</evidence>
<sequence>MPATDDLPWDLCFPMTAVGGFLVFWFLISPRWKAFARAYPVAHRPPGKSYKVPGVRFGDTMASYKNAARVVFAEEGLYLHMQFLCRPFHPPFLLPWECVRRVEELKGLFRRRYYHVVVEGAGEAGSMELWLPGKVEVEQELCSTFRQAVYVGGMNAGAGVPPILGTEGLAVGRRKGLKGDGAY</sequence>
<organism evidence="2 3">
    <name type="scientific">Roseimicrobium gellanilyticum</name>
    <dbReference type="NCBI Taxonomy" id="748857"/>
    <lineage>
        <taxon>Bacteria</taxon>
        <taxon>Pseudomonadati</taxon>
        <taxon>Verrucomicrobiota</taxon>
        <taxon>Verrucomicrobiia</taxon>
        <taxon>Verrucomicrobiales</taxon>
        <taxon>Verrucomicrobiaceae</taxon>
        <taxon>Roseimicrobium</taxon>
    </lineage>
</organism>
<evidence type="ECO:0000256" key="1">
    <source>
        <dbReference type="SAM" id="Phobius"/>
    </source>
</evidence>
<protein>
    <submittedName>
        <fullName evidence="2">Uncharacterized protein</fullName>
    </submittedName>
</protein>
<proteinExistence type="predicted"/>
<evidence type="ECO:0000313" key="3">
    <source>
        <dbReference type="Proteomes" id="UP000253426"/>
    </source>
</evidence>
<dbReference type="Proteomes" id="UP000253426">
    <property type="component" value="Unassembled WGS sequence"/>
</dbReference>
<dbReference type="EMBL" id="QNRR01000009">
    <property type="protein sequence ID" value="RBP39629.1"/>
    <property type="molecule type" value="Genomic_DNA"/>
</dbReference>
<accession>A0A366HCR8</accession>
<keyword evidence="1" id="KW-1133">Transmembrane helix</keyword>
<keyword evidence="1" id="KW-0472">Membrane</keyword>
<dbReference type="RefSeq" id="WP_147263550.1">
    <property type="nucleotide sequence ID" value="NZ_QNRR01000009.1"/>
</dbReference>